<evidence type="ECO:0008006" key="3">
    <source>
        <dbReference type="Google" id="ProtNLM"/>
    </source>
</evidence>
<sequence>MTGVRAALSQERRAGDHVNMAVLRDFLRRWRPAAVPGAAARSGVPDDRPAGAEEELAEVFGALEPVHTECRVIADAARHEADQVRARAREQAEEILAEARTAAPVVRADAMERARADSEAEQAAIAAEAERRATDIRRRAADRMPALVGRAVELLERELCRSTYVRPGPPGGPGP</sequence>
<dbReference type="Gene3D" id="1.20.5.2950">
    <property type="match status" value="1"/>
</dbReference>
<gene>
    <name evidence="1" type="ORF">GCM10023191_065770</name>
</gene>
<evidence type="ECO:0000313" key="1">
    <source>
        <dbReference type="EMBL" id="GAA4507417.1"/>
    </source>
</evidence>
<evidence type="ECO:0000313" key="2">
    <source>
        <dbReference type="Proteomes" id="UP001500503"/>
    </source>
</evidence>
<dbReference type="EMBL" id="BAABHF010000041">
    <property type="protein sequence ID" value="GAA4507417.1"/>
    <property type="molecule type" value="Genomic_DNA"/>
</dbReference>
<reference evidence="2" key="1">
    <citation type="journal article" date="2019" name="Int. J. Syst. Evol. Microbiol.">
        <title>The Global Catalogue of Microorganisms (GCM) 10K type strain sequencing project: providing services to taxonomists for standard genome sequencing and annotation.</title>
        <authorList>
            <consortium name="The Broad Institute Genomics Platform"/>
            <consortium name="The Broad Institute Genome Sequencing Center for Infectious Disease"/>
            <person name="Wu L."/>
            <person name="Ma J."/>
        </authorList>
    </citation>
    <scope>NUCLEOTIDE SEQUENCE [LARGE SCALE GENOMIC DNA]</scope>
    <source>
        <strain evidence="2">JCM 17933</strain>
    </source>
</reference>
<accession>A0ABP8QQX3</accession>
<dbReference type="Proteomes" id="UP001500503">
    <property type="component" value="Unassembled WGS sequence"/>
</dbReference>
<name>A0ABP8QQX3_9ACTN</name>
<protein>
    <recommendedName>
        <fullName evidence="3">ATPase</fullName>
    </recommendedName>
</protein>
<organism evidence="1 2">
    <name type="scientific">Actinoallomurus oryzae</name>
    <dbReference type="NCBI Taxonomy" id="502180"/>
    <lineage>
        <taxon>Bacteria</taxon>
        <taxon>Bacillati</taxon>
        <taxon>Actinomycetota</taxon>
        <taxon>Actinomycetes</taxon>
        <taxon>Streptosporangiales</taxon>
        <taxon>Thermomonosporaceae</taxon>
        <taxon>Actinoallomurus</taxon>
    </lineage>
</organism>
<comment type="caution">
    <text evidence="1">The sequence shown here is derived from an EMBL/GenBank/DDBJ whole genome shotgun (WGS) entry which is preliminary data.</text>
</comment>
<proteinExistence type="predicted"/>
<keyword evidence="2" id="KW-1185">Reference proteome</keyword>